<dbReference type="Proteomes" id="UP000887013">
    <property type="component" value="Unassembled WGS sequence"/>
</dbReference>
<comment type="caution">
    <text evidence="2">The sequence shown here is derived from an EMBL/GenBank/DDBJ whole genome shotgun (WGS) entry which is preliminary data.</text>
</comment>
<proteinExistence type="predicted"/>
<evidence type="ECO:0000313" key="3">
    <source>
        <dbReference type="Proteomes" id="UP000887013"/>
    </source>
</evidence>
<feature type="signal peptide" evidence="1">
    <location>
        <begin position="1"/>
        <end position="24"/>
    </location>
</feature>
<evidence type="ECO:0000256" key="1">
    <source>
        <dbReference type="SAM" id="SignalP"/>
    </source>
</evidence>
<dbReference type="AlphaFoldDB" id="A0A8X6UAQ7"/>
<protein>
    <submittedName>
        <fullName evidence="2">Uncharacterized protein</fullName>
    </submittedName>
</protein>
<name>A0A8X6UAQ7_NEPPI</name>
<sequence>MNKNNAITLPSLLGVLLALKRRQAAHVPASRWRQFSAAKALPWWRCRSGTGVLPFADGTRVLRGSKMPGYVWYRRKAYMRMRALPAAAAARKWQPARVWRFYGAYARALLKK</sequence>
<keyword evidence="3" id="KW-1185">Reference proteome</keyword>
<feature type="non-terminal residue" evidence="2">
    <location>
        <position position="112"/>
    </location>
</feature>
<evidence type="ECO:0000313" key="2">
    <source>
        <dbReference type="EMBL" id="GFT95568.1"/>
    </source>
</evidence>
<feature type="chain" id="PRO_5036475134" evidence="1">
    <location>
        <begin position="25"/>
        <end position="112"/>
    </location>
</feature>
<dbReference type="EMBL" id="BMAW01075205">
    <property type="protein sequence ID" value="GFT95568.1"/>
    <property type="molecule type" value="Genomic_DNA"/>
</dbReference>
<keyword evidence="1" id="KW-0732">Signal</keyword>
<reference evidence="2" key="1">
    <citation type="submission" date="2020-08" db="EMBL/GenBank/DDBJ databases">
        <title>Multicomponent nature underlies the extraordinary mechanical properties of spider dragline silk.</title>
        <authorList>
            <person name="Kono N."/>
            <person name="Nakamura H."/>
            <person name="Mori M."/>
            <person name="Yoshida Y."/>
            <person name="Ohtoshi R."/>
            <person name="Malay A.D."/>
            <person name="Moran D.A.P."/>
            <person name="Tomita M."/>
            <person name="Numata K."/>
            <person name="Arakawa K."/>
        </authorList>
    </citation>
    <scope>NUCLEOTIDE SEQUENCE</scope>
</reference>
<gene>
    <name evidence="2" type="ORF">NPIL_323901</name>
</gene>
<accession>A0A8X6UAQ7</accession>
<organism evidence="2 3">
    <name type="scientific">Nephila pilipes</name>
    <name type="common">Giant wood spider</name>
    <name type="synonym">Nephila maculata</name>
    <dbReference type="NCBI Taxonomy" id="299642"/>
    <lineage>
        <taxon>Eukaryota</taxon>
        <taxon>Metazoa</taxon>
        <taxon>Ecdysozoa</taxon>
        <taxon>Arthropoda</taxon>
        <taxon>Chelicerata</taxon>
        <taxon>Arachnida</taxon>
        <taxon>Araneae</taxon>
        <taxon>Araneomorphae</taxon>
        <taxon>Entelegynae</taxon>
        <taxon>Araneoidea</taxon>
        <taxon>Nephilidae</taxon>
        <taxon>Nephila</taxon>
    </lineage>
</organism>